<evidence type="ECO:0000313" key="2">
    <source>
        <dbReference type="Proteomes" id="UP000492821"/>
    </source>
</evidence>
<dbReference type="InterPro" id="IPR002918">
    <property type="entry name" value="Lipase_EstA/Esterase_EstB"/>
</dbReference>
<dbReference type="Gene3D" id="3.40.50.1820">
    <property type="entry name" value="alpha/beta hydrolase"/>
    <property type="match status" value="1"/>
</dbReference>
<accession>A0A7E4V5P7</accession>
<dbReference type="WBParaSite" id="Pan_g16438.t1">
    <property type="protein sequence ID" value="Pan_g16438.t1"/>
    <property type="gene ID" value="Pan_g16438"/>
</dbReference>
<dbReference type="SUPFAM" id="SSF53474">
    <property type="entry name" value="alpha/beta-Hydrolases"/>
    <property type="match status" value="1"/>
</dbReference>
<feature type="chain" id="PRO_5028961466" evidence="1">
    <location>
        <begin position="33"/>
        <end position="375"/>
    </location>
</feature>
<dbReference type="GO" id="GO:0016298">
    <property type="term" value="F:lipase activity"/>
    <property type="evidence" value="ECO:0007669"/>
    <property type="project" value="TreeGrafter"/>
</dbReference>
<organism evidence="2 3">
    <name type="scientific">Panagrellus redivivus</name>
    <name type="common">Microworm</name>
    <dbReference type="NCBI Taxonomy" id="6233"/>
    <lineage>
        <taxon>Eukaryota</taxon>
        <taxon>Metazoa</taxon>
        <taxon>Ecdysozoa</taxon>
        <taxon>Nematoda</taxon>
        <taxon>Chromadorea</taxon>
        <taxon>Rhabditida</taxon>
        <taxon>Tylenchina</taxon>
        <taxon>Panagrolaimomorpha</taxon>
        <taxon>Panagrolaimoidea</taxon>
        <taxon>Panagrolaimidae</taxon>
        <taxon>Panagrellus</taxon>
    </lineage>
</organism>
<proteinExistence type="predicted"/>
<dbReference type="PANTHER" id="PTHR32015:SF11">
    <property type="entry name" value="LIPASE"/>
    <property type="match status" value="1"/>
</dbReference>
<reference evidence="3" key="2">
    <citation type="submission" date="2020-10" db="UniProtKB">
        <authorList>
            <consortium name="WormBaseParasite"/>
        </authorList>
    </citation>
    <scope>IDENTIFICATION</scope>
</reference>
<dbReference type="Proteomes" id="UP000492821">
    <property type="component" value="Unassembled WGS sequence"/>
</dbReference>
<dbReference type="Pfam" id="PF01674">
    <property type="entry name" value="Lipase_2"/>
    <property type="match status" value="1"/>
</dbReference>
<dbReference type="GO" id="GO:0016042">
    <property type="term" value="P:lipid catabolic process"/>
    <property type="evidence" value="ECO:0007669"/>
    <property type="project" value="InterPro"/>
</dbReference>
<dbReference type="AlphaFoldDB" id="A0A7E4V5P7"/>
<protein>
    <submittedName>
        <fullName evidence="3">Lipase</fullName>
    </submittedName>
</protein>
<evidence type="ECO:0000256" key="1">
    <source>
        <dbReference type="SAM" id="SignalP"/>
    </source>
</evidence>
<reference evidence="2" key="1">
    <citation type="journal article" date="2013" name="Genetics">
        <title>The draft genome and transcriptome of Panagrellus redivivus are shaped by the harsh demands of a free-living lifestyle.</title>
        <authorList>
            <person name="Srinivasan J."/>
            <person name="Dillman A.R."/>
            <person name="Macchietto M.G."/>
            <person name="Heikkinen L."/>
            <person name="Lakso M."/>
            <person name="Fracchia K.M."/>
            <person name="Antoshechkin I."/>
            <person name="Mortazavi A."/>
            <person name="Wong G."/>
            <person name="Sternberg P.W."/>
        </authorList>
    </citation>
    <scope>NUCLEOTIDE SEQUENCE [LARGE SCALE GENOMIC DNA]</scope>
    <source>
        <strain evidence="2">MT8872</strain>
    </source>
</reference>
<name>A0A7E4V5P7_PANRE</name>
<dbReference type="InterPro" id="IPR029058">
    <property type="entry name" value="AB_hydrolase_fold"/>
</dbReference>
<keyword evidence="1" id="KW-0732">Signal</keyword>
<keyword evidence="2" id="KW-1185">Reference proteome</keyword>
<evidence type="ECO:0000313" key="3">
    <source>
        <dbReference type="WBParaSite" id="Pan_g16438.t1"/>
    </source>
</evidence>
<sequence length="375" mass="41805">MTVPFGFYGNSLTSRYSCFGLLLFIFIAQTTALPLNDTNFEFESSSTESTSTPSLLENDEVKGPLTDHFVRWLENNGYLYSHGFDSLKFNRPDLGPYASFGGKIDDDDRVINSPVIFIHGNSDGALAIDGPYSSGYSSSISYFLKNGYKSSELYVTTWGDRNSTNAHLRIHSCRFLSYLRMFVDAVLEYTKADKINIISHSMGVTLARRIVKGGLLLSSDSYMGYCVLGQPLGNRVNVFIGLAGANTGMCNCAGADDILFPTCNKETGFWPGDYCGQNHLTCGDDPQPYPCTRPQYSQFLEDLNSDPYHLEGNFIASLWSHDDDILGHGCNVYGYPTPLIPNSNYYHILSGYNHMDTKDKTAAYQFNLINYRKIT</sequence>
<feature type="signal peptide" evidence="1">
    <location>
        <begin position="1"/>
        <end position="32"/>
    </location>
</feature>
<dbReference type="PANTHER" id="PTHR32015">
    <property type="entry name" value="FASTING INDUCED LIPASE"/>
    <property type="match status" value="1"/>
</dbReference>